<sequence length="291" mass="30508">MTDPKTLLTTQAELVEAQALLAAYEKGDAKNASDAELWEAKRIVSAIIHPTTGEQMFIGGRMSAFVPANAIPTAGMLLASSPSQIVFWQWINQSVNVMVNYVNRSGASVDWSQVGQAYALAVGVSCSIAVGARKLVENGPPWIKRLGIAVPYVAVVSAGAANVGFTRLPEMQGGVPITAPDGTPLGVSKAAAQSAVINTVLSRNLLLPIAPMLLPPIANGILKSVVPLGFYASAVAEFVFVCCSIYGALPMAIAVFPQEMKIDVGVLEPEFQGLKGKDGKPIAYVLCNKGL</sequence>
<dbReference type="eggNOG" id="KOG3767">
    <property type="taxonomic scope" value="Eukaryota"/>
</dbReference>
<keyword evidence="7" id="KW-0496">Mitochondrion</keyword>
<reference evidence="9" key="2">
    <citation type="submission" date="2024-10" db="UniProtKB">
        <authorList>
            <consortium name="EnsemblProtists"/>
        </authorList>
    </citation>
    <scope>IDENTIFICATION</scope>
</reference>
<name>A0A0D3KPZ6_EMIH1</name>
<evidence type="ECO:0000256" key="6">
    <source>
        <dbReference type="ARBA" id="ARBA00022989"/>
    </source>
</evidence>
<evidence type="ECO:0000256" key="7">
    <source>
        <dbReference type="ARBA" id="ARBA00023128"/>
    </source>
</evidence>
<evidence type="ECO:0000256" key="8">
    <source>
        <dbReference type="ARBA" id="ARBA00023136"/>
    </source>
</evidence>
<evidence type="ECO:0000313" key="9">
    <source>
        <dbReference type="EnsemblProtists" id="EOD37831"/>
    </source>
</evidence>
<reference evidence="10" key="1">
    <citation type="journal article" date="2013" name="Nature">
        <title>Pan genome of the phytoplankton Emiliania underpins its global distribution.</title>
        <authorList>
            <person name="Read B.A."/>
            <person name="Kegel J."/>
            <person name="Klute M.J."/>
            <person name="Kuo A."/>
            <person name="Lefebvre S.C."/>
            <person name="Maumus F."/>
            <person name="Mayer C."/>
            <person name="Miller J."/>
            <person name="Monier A."/>
            <person name="Salamov A."/>
            <person name="Young J."/>
            <person name="Aguilar M."/>
            <person name="Claverie J.M."/>
            <person name="Frickenhaus S."/>
            <person name="Gonzalez K."/>
            <person name="Herman E.K."/>
            <person name="Lin Y.C."/>
            <person name="Napier J."/>
            <person name="Ogata H."/>
            <person name="Sarno A.F."/>
            <person name="Shmutz J."/>
            <person name="Schroeder D."/>
            <person name="de Vargas C."/>
            <person name="Verret F."/>
            <person name="von Dassow P."/>
            <person name="Valentin K."/>
            <person name="Van de Peer Y."/>
            <person name="Wheeler G."/>
            <person name="Dacks J.B."/>
            <person name="Delwiche C.F."/>
            <person name="Dyhrman S.T."/>
            <person name="Glockner G."/>
            <person name="John U."/>
            <person name="Richards T."/>
            <person name="Worden A.Z."/>
            <person name="Zhang X."/>
            <person name="Grigoriev I.V."/>
            <person name="Allen A.E."/>
            <person name="Bidle K."/>
            <person name="Borodovsky M."/>
            <person name="Bowler C."/>
            <person name="Brownlee C."/>
            <person name="Cock J.M."/>
            <person name="Elias M."/>
            <person name="Gladyshev V.N."/>
            <person name="Groth M."/>
            <person name="Guda C."/>
            <person name="Hadaegh A."/>
            <person name="Iglesias-Rodriguez M.D."/>
            <person name="Jenkins J."/>
            <person name="Jones B.M."/>
            <person name="Lawson T."/>
            <person name="Leese F."/>
            <person name="Lindquist E."/>
            <person name="Lobanov A."/>
            <person name="Lomsadze A."/>
            <person name="Malik S.B."/>
            <person name="Marsh M.E."/>
            <person name="Mackinder L."/>
            <person name="Mock T."/>
            <person name="Mueller-Roeber B."/>
            <person name="Pagarete A."/>
            <person name="Parker M."/>
            <person name="Probert I."/>
            <person name="Quesneville H."/>
            <person name="Raines C."/>
            <person name="Rensing S.A."/>
            <person name="Riano-Pachon D.M."/>
            <person name="Richier S."/>
            <person name="Rokitta S."/>
            <person name="Shiraiwa Y."/>
            <person name="Soanes D.M."/>
            <person name="van der Giezen M."/>
            <person name="Wahlund T.M."/>
            <person name="Williams B."/>
            <person name="Wilson W."/>
            <person name="Wolfe G."/>
            <person name="Wurch L.L."/>
        </authorList>
    </citation>
    <scope>NUCLEOTIDE SEQUENCE</scope>
</reference>
<keyword evidence="4" id="KW-0812">Transmembrane</keyword>
<dbReference type="PANTHER" id="PTHR11153">
    <property type="entry name" value="SIDEROFLEXIN"/>
    <property type="match status" value="1"/>
</dbReference>
<dbReference type="GO" id="GO:0015075">
    <property type="term" value="F:monoatomic ion transmembrane transporter activity"/>
    <property type="evidence" value="ECO:0007669"/>
    <property type="project" value="InterPro"/>
</dbReference>
<dbReference type="OMA" id="GRVRHCA"/>
<evidence type="ECO:0000256" key="5">
    <source>
        <dbReference type="ARBA" id="ARBA00022970"/>
    </source>
</evidence>
<dbReference type="Pfam" id="PF03820">
    <property type="entry name" value="SFXNs"/>
    <property type="match status" value="1"/>
</dbReference>
<dbReference type="EnsemblProtists" id="EOD37831">
    <property type="protein sequence ID" value="EOD37831"/>
    <property type="gene ID" value="EMIHUDRAFT_313221"/>
</dbReference>
<organism evidence="9 10">
    <name type="scientific">Emiliania huxleyi (strain CCMP1516)</name>
    <dbReference type="NCBI Taxonomy" id="280463"/>
    <lineage>
        <taxon>Eukaryota</taxon>
        <taxon>Haptista</taxon>
        <taxon>Haptophyta</taxon>
        <taxon>Prymnesiophyceae</taxon>
        <taxon>Isochrysidales</taxon>
        <taxon>Noelaerhabdaceae</taxon>
        <taxon>Emiliania</taxon>
    </lineage>
</organism>
<dbReference type="AlphaFoldDB" id="A0A0D3KPZ6"/>
<evidence type="ECO:0000313" key="10">
    <source>
        <dbReference type="Proteomes" id="UP000013827"/>
    </source>
</evidence>
<dbReference type="RefSeq" id="XP_005790260.1">
    <property type="nucleotide sequence ID" value="XM_005790203.1"/>
</dbReference>
<comment type="subcellular location">
    <subcellularLocation>
        <location evidence="1">Mitochondrion membrane</location>
        <topology evidence="1">Multi-pass membrane protein</topology>
    </subcellularLocation>
</comment>
<dbReference type="KEGG" id="ehx:EMIHUDRAFT_313221"/>
<dbReference type="Proteomes" id="UP000013827">
    <property type="component" value="Unassembled WGS sequence"/>
</dbReference>
<dbReference type="GeneID" id="17283101"/>
<dbReference type="GO" id="GO:0006865">
    <property type="term" value="P:amino acid transport"/>
    <property type="evidence" value="ECO:0007669"/>
    <property type="project" value="UniProtKB-KW"/>
</dbReference>
<dbReference type="STRING" id="2903.R1FQC4"/>
<accession>A0A0D3KPZ6</accession>
<evidence type="ECO:0000256" key="3">
    <source>
        <dbReference type="ARBA" id="ARBA00022448"/>
    </source>
</evidence>
<dbReference type="GO" id="GO:0005743">
    <property type="term" value="C:mitochondrial inner membrane"/>
    <property type="evidence" value="ECO:0007669"/>
    <property type="project" value="TreeGrafter"/>
</dbReference>
<protein>
    <recommendedName>
        <fullName evidence="11">Sideroflexin</fullName>
    </recommendedName>
</protein>
<keyword evidence="8" id="KW-0472">Membrane</keyword>
<comment type="similarity">
    <text evidence="2">Belongs to the sideroflexin family.</text>
</comment>
<dbReference type="HOGENOM" id="CLU_039425_1_0_1"/>
<keyword evidence="3" id="KW-0813">Transport</keyword>
<evidence type="ECO:0000256" key="1">
    <source>
        <dbReference type="ARBA" id="ARBA00004225"/>
    </source>
</evidence>
<keyword evidence="6" id="KW-1133">Transmembrane helix</keyword>
<keyword evidence="5" id="KW-0029">Amino-acid transport</keyword>
<evidence type="ECO:0000256" key="2">
    <source>
        <dbReference type="ARBA" id="ARBA00005974"/>
    </source>
</evidence>
<keyword evidence="10" id="KW-1185">Reference proteome</keyword>
<evidence type="ECO:0000256" key="4">
    <source>
        <dbReference type="ARBA" id="ARBA00022692"/>
    </source>
</evidence>
<dbReference type="PaxDb" id="2903-EOD37831"/>
<dbReference type="InterPro" id="IPR004686">
    <property type="entry name" value="Mtc"/>
</dbReference>
<dbReference type="GO" id="GO:1990542">
    <property type="term" value="P:mitochondrial transmembrane transport"/>
    <property type="evidence" value="ECO:0007669"/>
    <property type="project" value="TreeGrafter"/>
</dbReference>
<proteinExistence type="inferred from homology"/>
<dbReference type="PANTHER" id="PTHR11153:SF6">
    <property type="entry name" value="SIDEROFLEXIN-5"/>
    <property type="match status" value="1"/>
</dbReference>
<evidence type="ECO:0008006" key="11">
    <source>
        <dbReference type="Google" id="ProtNLM"/>
    </source>
</evidence>